<feature type="domain" description="HicB-like antitoxin of toxin-antitoxin system" evidence="1">
    <location>
        <begin position="10"/>
        <end position="66"/>
    </location>
</feature>
<dbReference type="SUPFAM" id="SSF143100">
    <property type="entry name" value="TTHA1013/TTHA0281-like"/>
    <property type="match status" value="1"/>
</dbReference>
<dbReference type="InterPro" id="IPR031807">
    <property type="entry name" value="HicB-like"/>
</dbReference>
<organism evidence="2 3">
    <name type="scientific">Candidatus Falkowbacteria bacterium RIFOXYA2_FULL_38_12</name>
    <dbReference type="NCBI Taxonomy" id="1797993"/>
    <lineage>
        <taxon>Bacteria</taxon>
        <taxon>Candidatus Falkowiibacteriota</taxon>
    </lineage>
</organism>
<sequence>MSPKSKILEYAVLFTPEEEYGGFVVEVPSLPGCVTQGETVEEAKKNVKEAIELFLETLEERGLKAPVNNI</sequence>
<dbReference type="EMBL" id="MFGA01000020">
    <property type="protein sequence ID" value="OGF20808.1"/>
    <property type="molecule type" value="Genomic_DNA"/>
</dbReference>
<dbReference type="InterPro" id="IPR051404">
    <property type="entry name" value="TA_system_antitoxin"/>
</dbReference>
<evidence type="ECO:0000259" key="1">
    <source>
        <dbReference type="Pfam" id="PF15919"/>
    </source>
</evidence>
<dbReference type="AlphaFoldDB" id="A0A1F5S273"/>
<accession>A0A1F5S273</accession>
<evidence type="ECO:0000313" key="2">
    <source>
        <dbReference type="EMBL" id="OGF20808.1"/>
    </source>
</evidence>
<dbReference type="Proteomes" id="UP000177407">
    <property type="component" value="Unassembled WGS sequence"/>
</dbReference>
<reference evidence="2 3" key="1">
    <citation type="journal article" date="2016" name="Nat. Commun.">
        <title>Thousands of microbial genomes shed light on interconnected biogeochemical processes in an aquifer system.</title>
        <authorList>
            <person name="Anantharaman K."/>
            <person name="Brown C.T."/>
            <person name="Hug L.A."/>
            <person name="Sharon I."/>
            <person name="Castelle C.J."/>
            <person name="Probst A.J."/>
            <person name="Thomas B.C."/>
            <person name="Singh A."/>
            <person name="Wilkins M.J."/>
            <person name="Karaoz U."/>
            <person name="Brodie E.L."/>
            <person name="Williams K.H."/>
            <person name="Hubbard S.S."/>
            <person name="Banfield J.F."/>
        </authorList>
    </citation>
    <scope>NUCLEOTIDE SEQUENCE [LARGE SCALE GENOMIC DNA]</scope>
</reference>
<dbReference type="Gene3D" id="3.30.160.250">
    <property type="match status" value="1"/>
</dbReference>
<dbReference type="PANTHER" id="PTHR34504:SF2">
    <property type="entry name" value="UPF0150 PROTEIN SSL0259"/>
    <property type="match status" value="1"/>
</dbReference>
<name>A0A1F5S273_9BACT</name>
<comment type="caution">
    <text evidence="2">The sequence shown here is derived from an EMBL/GenBank/DDBJ whole genome shotgun (WGS) entry which is preliminary data.</text>
</comment>
<proteinExistence type="predicted"/>
<dbReference type="InterPro" id="IPR035069">
    <property type="entry name" value="TTHA1013/TTHA0281-like"/>
</dbReference>
<dbReference type="Pfam" id="PF15919">
    <property type="entry name" value="HicB_lk_antitox"/>
    <property type="match status" value="1"/>
</dbReference>
<protein>
    <recommendedName>
        <fullName evidence="1">HicB-like antitoxin of toxin-antitoxin system domain-containing protein</fullName>
    </recommendedName>
</protein>
<evidence type="ECO:0000313" key="3">
    <source>
        <dbReference type="Proteomes" id="UP000177407"/>
    </source>
</evidence>
<dbReference type="PANTHER" id="PTHR34504">
    <property type="entry name" value="ANTITOXIN HICB"/>
    <property type="match status" value="1"/>
</dbReference>
<gene>
    <name evidence="2" type="ORF">A2257_03515</name>
</gene>